<reference evidence="2 3" key="1">
    <citation type="submission" date="2024-06" db="EMBL/GenBank/DDBJ databases">
        <title>Draft genome sequence of Geodermatophilus badlandi, a novel member of the Geodermatophilaceae isolated from badland sedimentary rocks in the Red desert, Wyoming, USA.</title>
        <authorList>
            <person name="Ben Tekaya S."/>
            <person name="Nouioui I."/>
            <person name="Flores G.M."/>
            <person name="Shaal M.N."/>
            <person name="Bredoire F."/>
            <person name="Basile F."/>
            <person name="Van Diepen L."/>
            <person name="Ward N.L."/>
        </authorList>
    </citation>
    <scope>NUCLEOTIDE SEQUENCE [LARGE SCALE GENOMIC DNA]</scope>
    <source>
        <strain evidence="2 3">WL48A</strain>
    </source>
</reference>
<accession>A0ABV3XA86</accession>
<name>A0ABV3XA86_9ACTN</name>
<dbReference type="RefSeq" id="WP_369203297.1">
    <property type="nucleotide sequence ID" value="NZ_JBFNXQ010000006.1"/>
</dbReference>
<gene>
    <name evidence="2" type="ORF">ABQ292_03590</name>
</gene>
<feature type="region of interest" description="Disordered" evidence="1">
    <location>
        <begin position="105"/>
        <end position="126"/>
    </location>
</feature>
<sequence>MSTHTLSRHHHRWGTARVGVVGLAVMASMGLAMPSAGAAPAVALPLEPGEVLLSAFPVENAGAMDAMGEPTGAGPTEVAVQYGDTLTVQLPSYLDTTDVVVMLGRDDDGNGSDETTYSSEPGAPTPLGVTGEGTSSIAITLPNNAPVDGALGTLTLEGLTTTTALGPEYTSDGVVEYLLELNTEALADETLEPEVLALSSEPCDLTSATPCPVTATAGTVVTLDLTAGSALRDLGLTDLTGVEVALQALDATGNPVGAPVALTVQVTGSTATFEIPAGTAAGSYGLLIGQPTPTGVSLVLADLVVAAPAAAPVAAPPATAAPSTQAVAGNVGLRSNTGVTAPATGSSTGTVAAGAGLLLLAGAGGLAVARTRRRPAVETGTDEV</sequence>
<evidence type="ECO:0000313" key="3">
    <source>
        <dbReference type="Proteomes" id="UP001560045"/>
    </source>
</evidence>
<comment type="caution">
    <text evidence="2">The sequence shown here is derived from an EMBL/GenBank/DDBJ whole genome shotgun (WGS) entry which is preliminary data.</text>
</comment>
<dbReference type="NCBIfam" id="TIGR01167">
    <property type="entry name" value="LPXTG_anchor"/>
    <property type="match status" value="1"/>
</dbReference>
<evidence type="ECO:0000313" key="2">
    <source>
        <dbReference type="EMBL" id="MEX5717450.1"/>
    </source>
</evidence>
<evidence type="ECO:0000256" key="1">
    <source>
        <dbReference type="SAM" id="MobiDB-lite"/>
    </source>
</evidence>
<protein>
    <submittedName>
        <fullName evidence="2">LPXTG cell wall anchor domain-containing protein</fullName>
    </submittedName>
</protein>
<dbReference type="Proteomes" id="UP001560045">
    <property type="component" value="Unassembled WGS sequence"/>
</dbReference>
<proteinExistence type="predicted"/>
<dbReference type="EMBL" id="JBFNXQ010000006">
    <property type="protein sequence ID" value="MEX5717450.1"/>
    <property type="molecule type" value="Genomic_DNA"/>
</dbReference>
<organism evidence="2 3">
    <name type="scientific">Geodermatophilus maliterrae</name>
    <dbReference type="NCBI Taxonomy" id="3162531"/>
    <lineage>
        <taxon>Bacteria</taxon>
        <taxon>Bacillati</taxon>
        <taxon>Actinomycetota</taxon>
        <taxon>Actinomycetes</taxon>
        <taxon>Geodermatophilales</taxon>
        <taxon>Geodermatophilaceae</taxon>
        <taxon>Geodermatophilus</taxon>
    </lineage>
</organism>
<keyword evidence="3" id="KW-1185">Reference proteome</keyword>